<dbReference type="InterPro" id="IPR001509">
    <property type="entry name" value="Epimerase_deHydtase"/>
</dbReference>
<dbReference type="Pfam" id="PF01370">
    <property type="entry name" value="Epimerase"/>
    <property type="match status" value="1"/>
</dbReference>
<accession>A0A2M8Q9X7</accession>
<dbReference type="EMBL" id="PGTN01000126">
    <property type="protein sequence ID" value="PJF46603.1"/>
    <property type="molecule type" value="Genomic_DNA"/>
</dbReference>
<proteinExistence type="inferred from homology"/>
<dbReference type="AlphaFoldDB" id="A0A2M8Q9X7"/>
<dbReference type="Proteomes" id="UP000230790">
    <property type="component" value="Unassembled WGS sequence"/>
</dbReference>
<dbReference type="SUPFAM" id="SSF51735">
    <property type="entry name" value="NAD(P)-binding Rossmann-fold domains"/>
    <property type="match status" value="1"/>
</dbReference>
<sequence length="333" mass="37630">MKVLFIGGTGVISSACTQLCIERGHELFILTRGQSHKYDAPASAFPLRGDIRKDPDGVSKMIADHQFDSVVDWGAFTPEHIEQDIALFTGQTRQFIFISSASTYQKPPAHYRITEDTPLVNPHWQYSRDKIACEERLMREFRERGFPVTIVRPSLTYGPSNIPLVLGSWQHPWTMMDRMLRGLPVIVPGNGTSLWTVTWKGDFAKGVVGLLGREQLAGHAFHITSDETLTWDQIYREAAHAVGVEPKIVHIASDWIVACRPEFEDTLLGDKSHSVVFDNSKIKRFVSDFVCSVPWAEGVRRSIAWFMADPARRTVDEAHNRMLYELVQAYLGS</sequence>
<evidence type="ECO:0000256" key="1">
    <source>
        <dbReference type="ARBA" id="ARBA00007637"/>
    </source>
</evidence>
<comment type="caution">
    <text evidence="3">The sequence shown here is derived from an EMBL/GenBank/DDBJ whole genome shotgun (WGS) entry which is preliminary data.</text>
</comment>
<dbReference type="PANTHER" id="PTHR43000">
    <property type="entry name" value="DTDP-D-GLUCOSE 4,6-DEHYDRATASE-RELATED"/>
    <property type="match status" value="1"/>
</dbReference>
<evidence type="ECO:0000313" key="3">
    <source>
        <dbReference type="EMBL" id="PJF46603.1"/>
    </source>
</evidence>
<name>A0A2M8Q9X7_9CHLR</name>
<protein>
    <submittedName>
        <fullName evidence="3">NAD-dependent dehydratase</fullName>
    </submittedName>
</protein>
<evidence type="ECO:0000259" key="2">
    <source>
        <dbReference type="Pfam" id="PF01370"/>
    </source>
</evidence>
<comment type="similarity">
    <text evidence="1">Belongs to the NAD(P)-dependent epimerase/dehydratase family.</text>
</comment>
<gene>
    <name evidence="3" type="ORF">CUN48_12960</name>
</gene>
<reference evidence="3 4" key="1">
    <citation type="submission" date="2017-11" db="EMBL/GenBank/DDBJ databases">
        <title>Evolution of Phototrophy in the Chloroflexi Phylum Driven by Horizontal Gene Transfer.</title>
        <authorList>
            <person name="Ward L.M."/>
            <person name="Hemp J."/>
            <person name="Shih P.M."/>
            <person name="Mcglynn S.E."/>
            <person name="Fischer W."/>
        </authorList>
    </citation>
    <scope>NUCLEOTIDE SEQUENCE [LARGE SCALE GENOMIC DNA]</scope>
    <source>
        <strain evidence="3">JP3_7</strain>
    </source>
</reference>
<dbReference type="Gene3D" id="3.40.50.720">
    <property type="entry name" value="NAD(P)-binding Rossmann-like Domain"/>
    <property type="match status" value="1"/>
</dbReference>
<dbReference type="InterPro" id="IPR036291">
    <property type="entry name" value="NAD(P)-bd_dom_sf"/>
</dbReference>
<dbReference type="CDD" id="cd05265">
    <property type="entry name" value="SDR_a1"/>
    <property type="match status" value="1"/>
</dbReference>
<feature type="domain" description="NAD-dependent epimerase/dehydratase" evidence="2">
    <location>
        <begin position="4"/>
        <end position="221"/>
    </location>
</feature>
<dbReference type="PROSITE" id="PS51257">
    <property type="entry name" value="PROKAR_LIPOPROTEIN"/>
    <property type="match status" value="1"/>
</dbReference>
<organism evidence="3 4">
    <name type="scientific">Candidatus Thermofonsia Clade 3 bacterium</name>
    <dbReference type="NCBI Taxonomy" id="2364212"/>
    <lineage>
        <taxon>Bacteria</taxon>
        <taxon>Bacillati</taxon>
        <taxon>Chloroflexota</taxon>
        <taxon>Candidatus Thermofontia</taxon>
        <taxon>Candidatus Thermofonsia Clade 3</taxon>
    </lineage>
</organism>
<evidence type="ECO:0000313" key="4">
    <source>
        <dbReference type="Proteomes" id="UP000230790"/>
    </source>
</evidence>